<evidence type="ECO:0000256" key="1">
    <source>
        <dbReference type="SAM" id="MobiDB-lite"/>
    </source>
</evidence>
<evidence type="ECO:0000313" key="3">
    <source>
        <dbReference type="Proteomes" id="UP001054945"/>
    </source>
</evidence>
<dbReference type="EMBL" id="BPLR01009287">
    <property type="protein sequence ID" value="GIY30876.1"/>
    <property type="molecule type" value="Genomic_DNA"/>
</dbReference>
<dbReference type="Proteomes" id="UP001054945">
    <property type="component" value="Unassembled WGS sequence"/>
</dbReference>
<feature type="region of interest" description="Disordered" evidence="1">
    <location>
        <begin position="63"/>
        <end position="84"/>
    </location>
</feature>
<accession>A0AAV4SCJ4</accession>
<comment type="caution">
    <text evidence="2">The sequence shown here is derived from an EMBL/GenBank/DDBJ whole genome shotgun (WGS) entry which is preliminary data.</text>
</comment>
<dbReference type="AlphaFoldDB" id="A0AAV4SCJ4"/>
<proteinExistence type="predicted"/>
<keyword evidence="3" id="KW-1185">Reference proteome</keyword>
<gene>
    <name evidence="2" type="ORF">CEXT_795161</name>
</gene>
<organism evidence="2 3">
    <name type="scientific">Caerostris extrusa</name>
    <name type="common">Bark spider</name>
    <name type="synonym">Caerostris bankana</name>
    <dbReference type="NCBI Taxonomy" id="172846"/>
    <lineage>
        <taxon>Eukaryota</taxon>
        <taxon>Metazoa</taxon>
        <taxon>Ecdysozoa</taxon>
        <taxon>Arthropoda</taxon>
        <taxon>Chelicerata</taxon>
        <taxon>Arachnida</taxon>
        <taxon>Araneae</taxon>
        <taxon>Araneomorphae</taxon>
        <taxon>Entelegynae</taxon>
        <taxon>Araneoidea</taxon>
        <taxon>Araneidae</taxon>
        <taxon>Caerostris</taxon>
    </lineage>
</organism>
<protein>
    <submittedName>
        <fullName evidence="2">Uncharacterized protein</fullName>
    </submittedName>
</protein>
<evidence type="ECO:0000313" key="2">
    <source>
        <dbReference type="EMBL" id="GIY30876.1"/>
    </source>
</evidence>
<reference evidence="2 3" key="1">
    <citation type="submission" date="2021-06" db="EMBL/GenBank/DDBJ databases">
        <title>Caerostris extrusa draft genome.</title>
        <authorList>
            <person name="Kono N."/>
            <person name="Arakawa K."/>
        </authorList>
    </citation>
    <scope>NUCLEOTIDE SEQUENCE [LARGE SCALE GENOMIC DNA]</scope>
</reference>
<name>A0AAV4SCJ4_CAEEX</name>
<sequence>MINKEKSLSWKKFCTEAASPYGSAYKTVFQKFFKPPTVHNTIQTCDSEENIKTILATLFQQDDPTENNESHKTIRKQATTIRNN</sequence>